<evidence type="ECO:0000256" key="2">
    <source>
        <dbReference type="SAM" id="Phobius"/>
    </source>
</evidence>
<dbReference type="EMBL" id="AJYW02000285">
    <property type="protein sequence ID" value="OEE71694.1"/>
    <property type="molecule type" value="Genomic_DNA"/>
</dbReference>
<keyword evidence="2" id="KW-1133">Transmembrane helix</keyword>
<proteinExistence type="predicted"/>
<evidence type="ECO:0000313" key="4">
    <source>
        <dbReference type="Proteomes" id="UP000094165"/>
    </source>
</evidence>
<sequence>MNQNTDLDEQDEVVVIEERDKRSHIYIAIAAVIGIALGGLVGSAVTTSKWEASYQTLENQYQALQADKSQLVTQVEQRSANVDSEVDEKIAAALKEQDVVHQQELVEAQQISTELEKANLALESQLAVQKAKIEESQKINSKLNRQADMQATMFEGSRDLFRRELKVSQELEALQTEKSQLEPKLKVLKKECDIYLDGTSWDAKSDSCDKQDEVNSRLSQINQMIEVHKMDLRQIEALTDEMGL</sequence>
<reference evidence="3 4" key="1">
    <citation type="journal article" date="2012" name="Science">
        <title>Ecological populations of bacteria act as socially cohesive units of antibiotic production and resistance.</title>
        <authorList>
            <person name="Cordero O.X."/>
            <person name="Wildschutte H."/>
            <person name="Kirkup B."/>
            <person name="Proehl S."/>
            <person name="Ngo L."/>
            <person name="Hussain F."/>
            <person name="Le Roux F."/>
            <person name="Mincer T."/>
            <person name="Polz M.F."/>
        </authorList>
    </citation>
    <scope>NUCLEOTIDE SEQUENCE [LARGE SCALE GENOMIC DNA]</scope>
    <source>
        <strain evidence="3 4">FF-238</strain>
    </source>
</reference>
<feature type="coiled-coil region" evidence="1">
    <location>
        <begin position="47"/>
        <end position="74"/>
    </location>
</feature>
<comment type="caution">
    <text evidence="3">The sequence shown here is derived from an EMBL/GenBank/DDBJ whole genome shotgun (WGS) entry which is preliminary data.</text>
</comment>
<dbReference type="RefSeq" id="WP_029203387.1">
    <property type="nucleotide sequence ID" value="NZ_AJYW02000285.1"/>
</dbReference>
<name>A0A1E5CP52_9VIBR</name>
<accession>A0A1E5CP52</accession>
<protein>
    <submittedName>
        <fullName evidence="3">Chromosome partitioning protein ParA</fullName>
    </submittedName>
</protein>
<feature type="coiled-coil region" evidence="1">
    <location>
        <begin position="105"/>
        <end position="146"/>
    </location>
</feature>
<dbReference type="Proteomes" id="UP000094165">
    <property type="component" value="Unassembled WGS sequence"/>
</dbReference>
<evidence type="ECO:0000313" key="3">
    <source>
        <dbReference type="EMBL" id="OEE71694.1"/>
    </source>
</evidence>
<keyword evidence="4" id="KW-1185">Reference proteome</keyword>
<keyword evidence="2" id="KW-0472">Membrane</keyword>
<keyword evidence="1" id="KW-0175">Coiled coil</keyword>
<evidence type="ECO:0000256" key="1">
    <source>
        <dbReference type="SAM" id="Coils"/>
    </source>
</evidence>
<keyword evidence="2" id="KW-0812">Transmembrane</keyword>
<feature type="transmembrane region" description="Helical" evidence="2">
    <location>
        <begin position="25"/>
        <end position="45"/>
    </location>
</feature>
<gene>
    <name evidence="3" type="ORF">A130_07685</name>
</gene>
<dbReference type="AlphaFoldDB" id="A0A1E5CP52"/>
<organism evidence="3 4">
    <name type="scientific">Vibrio genomosp. F6 str. FF-238</name>
    <dbReference type="NCBI Taxonomy" id="1191298"/>
    <lineage>
        <taxon>Bacteria</taxon>
        <taxon>Pseudomonadati</taxon>
        <taxon>Pseudomonadota</taxon>
        <taxon>Gammaproteobacteria</taxon>
        <taxon>Vibrionales</taxon>
        <taxon>Vibrionaceae</taxon>
        <taxon>Vibrio</taxon>
    </lineage>
</organism>